<dbReference type="Gene3D" id="3.40.50.1170">
    <property type="entry name" value="L-asparaginase, N-terminal domain"/>
    <property type="match status" value="1"/>
</dbReference>
<evidence type="ECO:0000256" key="5">
    <source>
        <dbReference type="PROSITE-ProRule" id="PRU10099"/>
    </source>
</evidence>
<evidence type="ECO:0000259" key="7">
    <source>
        <dbReference type="Pfam" id="PF00710"/>
    </source>
</evidence>
<dbReference type="PRINTS" id="PR00139">
    <property type="entry name" value="ASNGLNASE"/>
</dbReference>
<dbReference type="InterPro" id="IPR020827">
    <property type="entry name" value="Asparaginase/glutaminase_AS1"/>
</dbReference>
<dbReference type="Pfam" id="PF17763">
    <property type="entry name" value="Asparaginase_C"/>
    <property type="match status" value="1"/>
</dbReference>
<name>A0ABW0TR91_9BACL</name>
<dbReference type="SMART" id="SM00870">
    <property type="entry name" value="Asparaginase"/>
    <property type="match status" value="1"/>
</dbReference>
<dbReference type="PIRSF" id="PIRSF001220">
    <property type="entry name" value="L-ASNase_gatD"/>
    <property type="match status" value="1"/>
</dbReference>
<comment type="caution">
    <text evidence="9">The sequence shown here is derived from an EMBL/GenBank/DDBJ whole genome shotgun (WGS) entry which is preliminary data.</text>
</comment>
<dbReference type="SUPFAM" id="SSF53774">
    <property type="entry name" value="Glutaminase/Asparaginase"/>
    <property type="match status" value="1"/>
</dbReference>
<evidence type="ECO:0000256" key="3">
    <source>
        <dbReference type="ARBA" id="ARBA00022801"/>
    </source>
</evidence>
<dbReference type="InterPro" id="IPR040919">
    <property type="entry name" value="Asparaginase_C"/>
</dbReference>
<dbReference type="PIRSF" id="PIRSF500176">
    <property type="entry name" value="L_ASNase"/>
    <property type="match status" value="1"/>
</dbReference>
<dbReference type="Proteomes" id="UP001596109">
    <property type="component" value="Unassembled WGS sequence"/>
</dbReference>
<dbReference type="InterPro" id="IPR027473">
    <property type="entry name" value="L-asparaginase_C"/>
</dbReference>
<sequence>MKKIILLTTGGTIASKPNPDTGLLSSGALTGEELASMCKLPSAIDLTVESIFQVPSNQMDAERLSQLKDRIEALLADQHVDGVVVTHGTDTLEETAYYLDLAIANEKPVIITGSQRGPFELGTDAMVNIRQSIIAATSEKLKGFGTVVLFNERLFPARYVKKFHASNVDGFTSEGYGYFGTVDQDMVTVYQKPLDREVYSLKEGLPVVDIIPFHLGADDRFIKTSISTGAKGIVLEGSGRGHMSPQMAGAIAEACHQGIIVVLTTRAGEGEVRHVYDFPGSVFDLTNKGVLIGKDYDSKKARIKLAILLATGATKQEIEQAFLN</sequence>
<dbReference type="PROSITE" id="PS00917">
    <property type="entry name" value="ASN_GLN_ASE_2"/>
    <property type="match status" value="1"/>
</dbReference>
<dbReference type="PANTHER" id="PTHR11707:SF28">
    <property type="entry name" value="60 KDA LYSOPHOSPHOLIPASE"/>
    <property type="match status" value="1"/>
</dbReference>
<reference evidence="10" key="1">
    <citation type="journal article" date="2019" name="Int. J. Syst. Evol. Microbiol.">
        <title>The Global Catalogue of Microorganisms (GCM) 10K type strain sequencing project: providing services to taxonomists for standard genome sequencing and annotation.</title>
        <authorList>
            <consortium name="The Broad Institute Genomics Platform"/>
            <consortium name="The Broad Institute Genome Sequencing Center for Infectious Disease"/>
            <person name="Wu L."/>
            <person name="Ma J."/>
        </authorList>
    </citation>
    <scope>NUCLEOTIDE SEQUENCE [LARGE SCALE GENOMIC DNA]</scope>
    <source>
        <strain evidence="10">CGMCC 4.1434</strain>
    </source>
</reference>
<feature type="domain" description="L-asparaginase N-terminal" evidence="7">
    <location>
        <begin position="3"/>
        <end position="193"/>
    </location>
</feature>
<comment type="similarity">
    <text evidence="1">Belongs to the asparaginase 1 family.</text>
</comment>
<keyword evidence="3" id="KW-0378">Hydrolase</keyword>
<dbReference type="CDD" id="cd08964">
    <property type="entry name" value="L-asparaginase_II"/>
    <property type="match status" value="1"/>
</dbReference>
<feature type="active site" evidence="5">
    <location>
        <position position="12"/>
    </location>
</feature>
<dbReference type="InterPro" id="IPR027474">
    <property type="entry name" value="L-asparaginase_N"/>
</dbReference>
<dbReference type="InterPro" id="IPR037152">
    <property type="entry name" value="L-asparaginase_N_sf"/>
</dbReference>
<feature type="domain" description="Asparaginase/glutaminase C-terminal" evidence="8">
    <location>
        <begin position="208"/>
        <end position="322"/>
    </location>
</feature>
<organism evidence="9 10">
    <name type="scientific">Sporosarcina soli</name>
    <dbReference type="NCBI Taxonomy" id="334736"/>
    <lineage>
        <taxon>Bacteria</taxon>
        <taxon>Bacillati</taxon>
        <taxon>Bacillota</taxon>
        <taxon>Bacilli</taxon>
        <taxon>Bacillales</taxon>
        <taxon>Caryophanaceae</taxon>
        <taxon>Sporosarcina</taxon>
    </lineage>
</organism>
<protein>
    <recommendedName>
        <fullName evidence="2">asparaginase</fullName>
        <ecNumber evidence="2">3.5.1.1</ecNumber>
    </recommendedName>
</protein>
<dbReference type="SFLD" id="SFLDS00057">
    <property type="entry name" value="Glutaminase/Asparaginase"/>
    <property type="match status" value="1"/>
</dbReference>
<evidence type="ECO:0000313" key="10">
    <source>
        <dbReference type="Proteomes" id="UP001596109"/>
    </source>
</evidence>
<evidence type="ECO:0000256" key="6">
    <source>
        <dbReference type="PROSITE-ProRule" id="PRU10100"/>
    </source>
</evidence>
<evidence type="ECO:0000256" key="2">
    <source>
        <dbReference type="ARBA" id="ARBA00012920"/>
    </source>
</evidence>
<dbReference type="Gene3D" id="3.40.50.40">
    <property type="match status" value="1"/>
</dbReference>
<evidence type="ECO:0000313" key="9">
    <source>
        <dbReference type="EMBL" id="MFC5591438.1"/>
    </source>
</evidence>
<dbReference type="PANTHER" id="PTHR11707">
    <property type="entry name" value="L-ASPARAGINASE"/>
    <property type="match status" value="1"/>
</dbReference>
<dbReference type="RefSeq" id="WP_381439236.1">
    <property type="nucleotide sequence ID" value="NZ_JBHSNO010000016.1"/>
</dbReference>
<dbReference type="EMBL" id="JBHSNO010000016">
    <property type="protein sequence ID" value="MFC5591438.1"/>
    <property type="molecule type" value="Genomic_DNA"/>
</dbReference>
<dbReference type="EC" id="3.5.1.1" evidence="2"/>
<feature type="active site" evidence="6">
    <location>
        <position position="89"/>
    </location>
</feature>
<dbReference type="InterPro" id="IPR004550">
    <property type="entry name" value="AsnASE_II"/>
</dbReference>
<dbReference type="PROSITE" id="PS00144">
    <property type="entry name" value="ASN_GLN_ASE_1"/>
    <property type="match status" value="1"/>
</dbReference>
<dbReference type="InterPro" id="IPR027475">
    <property type="entry name" value="Asparaginase/glutaminase_AS2"/>
</dbReference>
<evidence type="ECO:0000256" key="1">
    <source>
        <dbReference type="ARBA" id="ARBA00010518"/>
    </source>
</evidence>
<keyword evidence="10" id="KW-1185">Reference proteome</keyword>
<comment type="catalytic activity">
    <reaction evidence="4">
        <text>L-asparagine + H2O = L-aspartate + NH4(+)</text>
        <dbReference type="Rhea" id="RHEA:21016"/>
        <dbReference type="ChEBI" id="CHEBI:15377"/>
        <dbReference type="ChEBI" id="CHEBI:28938"/>
        <dbReference type="ChEBI" id="CHEBI:29991"/>
        <dbReference type="ChEBI" id="CHEBI:58048"/>
        <dbReference type="EC" id="3.5.1.1"/>
    </reaction>
</comment>
<accession>A0ABW0TR91</accession>
<dbReference type="Pfam" id="PF00710">
    <property type="entry name" value="Asparaginase"/>
    <property type="match status" value="1"/>
</dbReference>
<dbReference type="InterPro" id="IPR036152">
    <property type="entry name" value="Asp/glu_Ase-like_sf"/>
</dbReference>
<dbReference type="InterPro" id="IPR006034">
    <property type="entry name" value="Asparaginase/glutaminase-like"/>
</dbReference>
<dbReference type="PROSITE" id="PS51732">
    <property type="entry name" value="ASN_GLN_ASE_3"/>
    <property type="match status" value="1"/>
</dbReference>
<proteinExistence type="inferred from homology"/>
<gene>
    <name evidence="9" type="ORF">ACFPRA_21360</name>
</gene>
<evidence type="ECO:0000259" key="8">
    <source>
        <dbReference type="Pfam" id="PF17763"/>
    </source>
</evidence>
<evidence type="ECO:0000256" key="4">
    <source>
        <dbReference type="ARBA" id="ARBA00049366"/>
    </source>
</evidence>